<organism evidence="9 10">
    <name type="scientific">Paludisphaera mucosa</name>
    <dbReference type="NCBI Taxonomy" id="3030827"/>
    <lineage>
        <taxon>Bacteria</taxon>
        <taxon>Pseudomonadati</taxon>
        <taxon>Planctomycetota</taxon>
        <taxon>Planctomycetia</taxon>
        <taxon>Isosphaerales</taxon>
        <taxon>Isosphaeraceae</taxon>
        <taxon>Paludisphaera</taxon>
    </lineage>
</organism>
<dbReference type="Proteomes" id="UP001216907">
    <property type="component" value="Unassembled WGS sequence"/>
</dbReference>
<dbReference type="GO" id="GO:0004735">
    <property type="term" value="F:pyrroline-5-carboxylate reductase activity"/>
    <property type="evidence" value="ECO:0007669"/>
    <property type="project" value="UniProtKB-EC"/>
</dbReference>
<evidence type="ECO:0000259" key="7">
    <source>
        <dbReference type="Pfam" id="PF03807"/>
    </source>
</evidence>
<comment type="catalytic activity">
    <reaction evidence="4">
        <text>L-proline + NAD(+) = (S)-1-pyrroline-5-carboxylate + NADH + 2 H(+)</text>
        <dbReference type="Rhea" id="RHEA:14105"/>
        <dbReference type="ChEBI" id="CHEBI:15378"/>
        <dbReference type="ChEBI" id="CHEBI:17388"/>
        <dbReference type="ChEBI" id="CHEBI:57540"/>
        <dbReference type="ChEBI" id="CHEBI:57945"/>
        <dbReference type="ChEBI" id="CHEBI:60039"/>
        <dbReference type="EC" id="1.5.1.2"/>
    </reaction>
</comment>
<name>A0ABT6FCY0_9BACT</name>
<dbReference type="PIRSF" id="PIRSF000193">
    <property type="entry name" value="Pyrrol-5-carb_rd"/>
    <property type="match status" value="1"/>
</dbReference>
<dbReference type="InterPro" id="IPR008927">
    <property type="entry name" value="6-PGluconate_DH-like_C_sf"/>
</dbReference>
<keyword evidence="4 6" id="KW-0641">Proline biosynthesis</keyword>
<comment type="subcellular location">
    <subcellularLocation>
        <location evidence="4">Cytoplasm</location>
    </subcellularLocation>
</comment>
<feature type="domain" description="Pyrroline-5-carboxylate reductase catalytic N-terminal" evidence="7">
    <location>
        <begin position="16"/>
        <end position="109"/>
    </location>
</feature>
<evidence type="ECO:0000313" key="9">
    <source>
        <dbReference type="EMBL" id="MDG3005248.1"/>
    </source>
</evidence>
<protein>
    <recommendedName>
        <fullName evidence="4 5">Pyrroline-5-carboxylate reductase</fullName>
        <shortName evidence="4">P5C reductase</shortName>
        <shortName evidence="4">P5CR</shortName>
        <ecNumber evidence="4 5">1.5.1.2</ecNumber>
    </recommendedName>
    <alternativeName>
        <fullName evidence="4">PCA reductase</fullName>
    </alternativeName>
</protein>
<dbReference type="InterPro" id="IPR053790">
    <property type="entry name" value="P5CR-like_CS"/>
</dbReference>
<dbReference type="HAMAP" id="MF_01925">
    <property type="entry name" value="P5C_reductase"/>
    <property type="match status" value="1"/>
</dbReference>
<comment type="function">
    <text evidence="4">Catalyzes the reduction of 1-pyrroline-5-carboxylate (PCA) to L-proline.</text>
</comment>
<keyword evidence="2 4" id="KW-0521">NADP</keyword>
<keyword evidence="3 4" id="KW-0560">Oxidoreductase</keyword>
<dbReference type="Gene3D" id="3.40.50.720">
    <property type="entry name" value="NAD(P)-binding Rossmann-like Domain"/>
    <property type="match status" value="1"/>
</dbReference>
<keyword evidence="10" id="KW-1185">Reference proteome</keyword>
<evidence type="ECO:0000256" key="1">
    <source>
        <dbReference type="ARBA" id="ARBA00005525"/>
    </source>
</evidence>
<evidence type="ECO:0000259" key="8">
    <source>
        <dbReference type="Pfam" id="PF14748"/>
    </source>
</evidence>
<evidence type="ECO:0000256" key="3">
    <source>
        <dbReference type="ARBA" id="ARBA00023002"/>
    </source>
</evidence>
<evidence type="ECO:0000256" key="2">
    <source>
        <dbReference type="ARBA" id="ARBA00022857"/>
    </source>
</evidence>
<dbReference type="Pfam" id="PF14748">
    <property type="entry name" value="P5CR_dimer"/>
    <property type="match status" value="1"/>
</dbReference>
<dbReference type="SUPFAM" id="SSF51735">
    <property type="entry name" value="NAD(P)-binding Rossmann-fold domains"/>
    <property type="match status" value="1"/>
</dbReference>
<dbReference type="Pfam" id="PF03807">
    <property type="entry name" value="F420_oxidored"/>
    <property type="match status" value="1"/>
</dbReference>
<dbReference type="NCBIfam" id="TIGR00112">
    <property type="entry name" value="proC"/>
    <property type="match status" value="1"/>
</dbReference>
<sequence>MKPPAATADRDALRWGFIGSGRMASALVKGMIRAGVATPDRIVASDPQAGTRDELAREAGIAVHASNSPVVEASDAIVLAVKPQSMASVLAEIAPMLAPRHLIVSIAAGVGIGAMRAALGASTRIVRVMPNTPALLGEGASAYALGPDATDADAQAVQRFLDSVGRSVRVPESQLDAVTGLSGSGPAFVYMVIEALSDGGVRAGLPRDVATTLAAQTVLGAAKMVLETGLHPGALKDQVTSPGGTTIAGVQVLERAALRGALIDAVDAAARRSAELAGPARP</sequence>
<gene>
    <name evidence="4 9" type="primary">proC</name>
    <name evidence="9" type="ORF">PZE19_15775</name>
</gene>
<dbReference type="SUPFAM" id="SSF48179">
    <property type="entry name" value="6-phosphogluconate dehydrogenase C-terminal domain-like"/>
    <property type="match status" value="1"/>
</dbReference>
<dbReference type="Gene3D" id="1.10.3730.10">
    <property type="entry name" value="ProC C-terminal domain-like"/>
    <property type="match status" value="1"/>
</dbReference>
<proteinExistence type="inferred from homology"/>
<dbReference type="InterPro" id="IPR029036">
    <property type="entry name" value="P5CR_dimer"/>
</dbReference>
<evidence type="ECO:0000256" key="5">
    <source>
        <dbReference type="NCBIfam" id="TIGR00112"/>
    </source>
</evidence>
<dbReference type="InterPro" id="IPR000304">
    <property type="entry name" value="Pyrroline-COOH_reductase"/>
</dbReference>
<keyword evidence="4" id="KW-0963">Cytoplasm</keyword>
<comment type="caution">
    <text evidence="9">The sequence shown here is derived from an EMBL/GenBank/DDBJ whole genome shotgun (WGS) entry which is preliminary data.</text>
</comment>
<feature type="domain" description="Pyrroline-5-carboxylate reductase dimerisation" evidence="8">
    <location>
        <begin position="172"/>
        <end position="276"/>
    </location>
</feature>
<dbReference type="EC" id="1.5.1.2" evidence="4 5"/>
<dbReference type="PANTHER" id="PTHR11645:SF0">
    <property type="entry name" value="PYRROLINE-5-CARBOXYLATE REDUCTASE 3"/>
    <property type="match status" value="1"/>
</dbReference>
<dbReference type="PROSITE" id="PS00521">
    <property type="entry name" value="P5CR"/>
    <property type="match status" value="1"/>
</dbReference>
<comment type="similarity">
    <text evidence="1 4 6">Belongs to the pyrroline-5-carboxylate reductase family.</text>
</comment>
<dbReference type="InterPro" id="IPR028939">
    <property type="entry name" value="P5C_Rdtase_cat_N"/>
</dbReference>
<accession>A0ABT6FCY0</accession>
<dbReference type="EMBL" id="JARRAG010000002">
    <property type="protein sequence ID" value="MDG3005248.1"/>
    <property type="molecule type" value="Genomic_DNA"/>
</dbReference>
<evidence type="ECO:0000256" key="6">
    <source>
        <dbReference type="RuleBase" id="RU003903"/>
    </source>
</evidence>
<evidence type="ECO:0000313" key="10">
    <source>
        <dbReference type="Proteomes" id="UP001216907"/>
    </source>
</evidence>
<comment type="pathway">
    <text evidence="4 6">Amino-acid biosynthesis; L-proline biosynthesis; L-proline from L-glutamate 5-semialdehyde: step 1/1.</text>
</comment>
<reference evidence="9 10" key="1">
    <citation type="submission" date="2023-03" db="EMBL/GenBank/DDBJ databases">
        <title>Paludisphaera mucosa sp. nov. a novel planctomycete from northern fen.</title>
        <authorList>
            <person name="Ivanova A."/>
        </authorList>
    </citation>
    <scope>NUCLEOTIDE SEQUENCE [LARGE SCALE GENOMIC DNA]</scope>
    <source>
        <strain evidence="9 10">Pla2</strain>
    </source>
</reference>
<comment type="catalytic activity">
    <reaction evidence="4 6">
        <text>L-proline + NADP(+) = (S)-1-pyrroline-5-carboxylate + NADPH + 2 H(+)</text>
        <dbReference type="Rhea" id="RHEA:14109"/>
        <dbReference type="ChEBI" id="CHEBI:15378"/>
        <dbReference type="ChEBI" id="CHEBI:17388"/>
        <dbReference type="ChEBI" id="CHEBI:57783"/>
        <dbReference type="ChEBI" id="CHEBI:58349"/>
        <dbReference type="ChEBI" id="CHEBI:60039"/>
        <dbReference type="EC" id="1.5.1.2"/>
    </reaction>
</comment>
<dbReference type="InterPro" id="IPR036291">
    <property type="entry name" value="NAD(P)-bd_dom_sf"/>
</dbReference>
<dbReference type="RefSeq" id="WP_277861593.1">
    <property type="nucleotide sequence ID" value="NZ_JARRAG010000002.1"/>
</dbReference>
<evidence type="ECO:0000256" key="4">
    <source>
        <dbReference type="HAMAP-Rule" id="MF_01925"/>
    </source>
</evidence>
<keyword evidence="4 6" id="KW-0028">Amino-acid biosynthesis</keyword>
<dbReference type="PANTHER" id="PTHR11645">
    <property type="entry name" value="PYRROLINE-5-CARBOXYLATE REDUCTASE"/>
    <property type="match status" value="1"/>
</dbReference>